<dbReference type="InterPro" id="IPR011577">
    <property type="entry name" value="Cyt_b561_bac/Ni-Hgenase"/>
</dbReference>
<dbReference type="InterPro" id="IPR052168">
    <property type="entry name" value="Cytochrome_b561_oxidase"/>
</dbReference>
<dbReference type="Pfam" id="PF01292">
    <property type="entry name" value="Ni_hydr_CYTB"/>
    <property type="match status" value="1"/>
</dbReference>
<sequence length="178" mass="20548">MKKSPQYSVKQKTIHWLTAILVFIIIVFSLMRTSVAQYVGGMGTLFTIHKSFGVMIFFITLWRIYVIIKQGVPEVLPKDERLQRIVSKSVQGILYLLLLILPLSGYLMSSRPLNFLGIISIPAIEMPNTFYGFFHSVHIITAYALIALIALHMFAALYHHFWVKDKVLKSMLPERWFD</sequence>
<evidence type="ECO:0000256" key="5">
    <source>
        <dbReference type="ARBA" id="ARBA00022617"/>
    </source>
</evidence>
<dbReference type="InterPro" id="IPR016174">
    <property type="entry name" value="Di-haem_cyt_TM"/>
</dbReference>
<evidence type="ECO:0000313" key="16">
    <source>
        <dbReference type="Proteomes" id="UP001500171"/>
    </source>
</evidence>
<keyword evidence="6 13" id="KW-0812">Transmembrane</keyword>
<keyword evidence="9 13" id="KW-1133">Transmembrane helix</keyword>
<accession>A0ABP9N430</accession>
<evidence type="ECO:0000256" key="6">
    <source>
        <dbReference type="ARBA" id="ARBA00022692"/>
    </source>
</evidence>
<dbReference type="RefSeq" id="WP_345489148.1">
    <property type="nucleotide sequence ID" value="NZ_BAABHY010000001.1"/>
</dbReference>
<evidence type="ECO:0000256" key="8">
    <source>
        <dbReference type="ARBA" id="ARBA00022982"/>
    </source>
</evidence>
<comment type="caution">
    <text evidence="15">The sequence shown here is derived from an EMBL/GenBank/DDBJ whole genome shotgun (WGS) entry which is preliminary data.</text>
</comment>
<evidence type="ECO:0000256" key="10">
    <source>
        <dbReference type="ARBA" id="ARBA00023004"/>
    </source>
</evidence>
<keyword evidence="11 13" id="KW-0472">Membrane</keyword>
<evidence type="ECO:0000256" key="3">
    <source>
        <dbReference type="ARBA" id="ARBA00022448"/>
    </source>
</evidence>
<evidence type="ECO:0000259" key="14">
    <source>
        <dbReference type="Pfam" id="PF01292"/>
    </source>
</evidence>
<dbReference type="SUPFAM" id="SSF81342">
    <property type="entry name" value="Transmembrane di-heme cytochromes"/>
    <property type="match status" value="1"/>
</dbReference>
<feature type="transmembrane region" description="Helical" evidence="13">
    <location>
        <begin position="12"/>
        <end position="31"/>
    </location>
</feature>
<evidence type="ECO:0000256" key="9">
    <source>
        <dbReference type="ARBA" id="ARBA00022989"/>
    </source>
</evidence>
<gene>
    <name evidence="15" type="ORF">GCM10023211_08450</name>
</gene>
<organism evidence="15 16">
    <name type="scientific">Orbus sasakiae</name>
    <dbReference type="NCBI Taxonomy" id="1078475"/>
    <lineage>
        <taxon>Bacteria</taxon>
        <taxon>Pseudomonadati</taxon>
        <taxon>Pseudomonadota</taxon>
        <taxon>Gammaproteobacteria</taxon>
        <taxon>Orbales</taxon>
        <taxon>Orbaceae</taxon>
        <taxon>Orbus</taxon>
    </lineage>
</organism>
<evidence type="ECO:0000256" key="12">
    <source>
        <dbReference type="ARBA" id="ARBA00037975"/>
    </source>
</evidence>
<evidence type="ECO:0000256" key="4">
    <source>
        <dbReference type="ARBA" id="ARBA00022475"/>
    </source>
</evidence>
<evidence type="ECO:0000256" key="13">
    <source>
        <dbReference type="SAM" id="Phobius"/>
    </source>
</evidence>
<dbReference type="PANTHER" id="PTHR30529">
    <property type="entry name" value="CYTOCHROME B561"/>
    <property type="match status" value="1"/>
</dbReference>
<dbReference type="EMBL" id="BAABHY010000001">
    <property type="protein sequence ID" value="GAA5107366.1"/>
    <property type="molecule type" value="Genomic_DNA"/>
</dbReference>
<keyword evidence="5" id="KW-0349">Heme</keyword>
<comment type="cofactor">
    <cofactor evidence="1">
        <name>heme b</name>
        <dbReference type="ChEBI" id="CHEBI:60344"/>
    </cofactor>
</comment>
<feature type="transmembrane region" description="Helical" evidence="13">
    <location>
        <begin position="140"/>
        <end position="161"/>
    </location>
</feature>
<keyword evidence="10" id="KW-0408">Iron</keyword>
<proteinExistence type="inferred from homology"/>
<feature type="transmembrane region" description="Helical" evidence="13">
    <location>
        <begin position="89"/>
        <end position="108"/>
    </location>
</feature>
<keyword evidence="7" id="KW-0479">Metal-binding</keyword>
<dbReference type="Proteomes" id="UP001500171">
    <property type="component" value="Unassembled WGS sequence"/>
</dbReference>
<dbReference type="PANTHER" id="PTHR30529:SF7">
    <property type="entry name" value="CYTOCHROME B561 BACTERIAL_NI-HYDROGENASE DOMAIN-CONTAINING PROTEIN"/>
    <property type="match status" value="1"/>
</dbReference>
<name>A0ABP9N430_9GAMM</name>
<evidence type="ECO:0000256" key="1">
    <source>
        <dbReference type="ARBA" id="ARBA00001970"/>
    </source>
</evidence>
<evidence type="ECO:0000313" key="15">
    <source>
        <dbReference type="EMBL" id="GAA5107366.1"/>
    </source>
</evidence>
<keyword evidence="8" id="KW-0249">Electron transport</keyword>
<keyword evidence="4" id="KW-1003">Cell membrane</keyword>
<reference evidence="16" key="1">
    <citation type="journal article" date="2019" name="Int. J. Syst. Evol. Microbiol.">
        <title>The Global Catalogue of Microorganisms (GCM) 10K type strain sequencing project: providing services to taxonomists for standard genome sequencing and annotation.</title>
        <authorList>
            <consortium name="The Broad Institute Genomics Platform"/>
            <consortium name="The Broad Institute Genome Sequencing Center for Infectious Disease"/>
            <person name="Wu L."/>
            <person name="Ma J."/>
        </authorList>
    </citation>
    <scope>NUCLEOTIDE SEQUENCE [LARGE SCALE GENOMIC DNA]</scope>
    <source>
        <strain evidence="16">JCM 18050</strain>
    </source>
</reference>
<feature type="domain" description="Cytochrome b561 bacterial/Ni-hydrogenase" evidence="14">
    <location>
        <begin position="7"/>
        <end position="173"/>
    </location>
</feature>
<keyword evidence="16" id="KW-1185">Reference proteome</keyword>
<comment type="subcellular location">
    <subcellularLocation>
        <location evidence="2">Cell membrane</location>
        <topology evidence="2">Multi-pass membrane protein</topology>
    </subcellularLocation>
</comment>
<evidence type="ECO:0000256" key="7">
    <source>
        <dbReference type="ARBA" id="ARBA00022723"/>
    </source>
</evidence>
<feature type="transmembrane region" description="Helical" evidence="13">
    <location>
        <begin position="51"/>
        <end position="68"/>
    </location>
</feature>
<evidence type="ECO:0000256" key="11">
    <source>
        <dbReference type="ARBA" id="ARBA00023136"/>
    </source>
</evidence>
<dbReference type="Gene3D" id="1.20.950.20">
    <property type="entry name" value="Transmembrane di-heme cytochromes, Chain C"/>
    <property type="match status" value="1"/>
</dbReference>
<evidence type="ECO:0000256" key="2">
    <source>
        <dbReference type="ARBA" id="ARBA00004651"/>
    </source>
</evidence>
<protein>
    <submittedName>
        <fullName evidence="15">Cytochrome b</fullName>
    </submittedName>
</protein>
<keyword evidence="3" id="KW-0813">Transport</keyword>
<comment type="similarity">
    <text evidence="12">Belongs to the cytochrome b561 family.</text>
</comment>